<reference evidence="7" key="1">
    <citation type="submission" date="2020-01" db="EMBL/GenBank/DDBJ databases">
        <authorList>
            <person name="Yang Y."/>
            <person name="Kwon Y.M."/>
        </authorList>
    </citation>
    <scope>NUCLEOTIDE SEQUENCE</scope>
    <source>
        <strain evidence="7">PG104</strain>
    </source>
</reference>
<evidence type="ECO:0000259" key="6">
    <source>
        <dbReference type="PROSITE" id="PS50983"/>
    </source>
</evidence>
<dbReference type="GO" id="GO:0030288">
    <property type="term" value="C:outer membrane-bounded periplasmic space"/>
    <property type="evidence" value="ECO:0007669"/>
    <property type="project" value="TreeGrafter"/>
</dbReference>
<evidence type="ECO:0000313" key="8">
    <source>
        <dbReference type="Proteomes" id="UP000679284"/>
    </source>
</evidence>
<dbReference type="PROSITE" id="PS50983">
    <property type="entry name" value="FE_B12_PBP"/>
    <property type="match status" value="1"/>
</dbReference>
<dbReference type="SUPFAM" id="SSF53807">
    <property type="entry name" value="Helical backbone' metal receptor"/>
    <property type="match status" value="1"/>
</dbReference>
<comment type="similarity">
    <text evidence="2">Belongs to the bacterial solute-binding protein 8 family.</text>
</comment>
<dbReference type="InterPro" id="IPR002491">
    <property type="entry name" value="ABC_transptr_periplasmic_BD"/>
</dbReference>
<evidence type="ECO:0000256" key="4">
    <source>
        <dbReference type="ARBA" id="ARBA00022496"/>
    </source>
</evidence>
<dbReference type="PANTHER" id="PTHR30532:SF24">
    <property type="entry name" value="FERRIC ENTEROBACTIN-BINDING PERIPLASMIC PROTEIN FEPB"/>
    <property type="match status" value="1"/>
</dbReference>
<organism evidence="7 8">
    <name type="scientific">Falsirhodobacter algicola</name>
    <dbReference type="NCBI Taxonomy" id="2692330"/>
    <lineage>
        <taxon>Bacteria</taxon>
        <taxon>Pseudomonadati</taxon>
        <taxon>Pseudomonadota</taxon>
        <taxon>Alphaproteobacteria</taxon>
        <taxon>Rhodobacterales</taxon>
        <taxon>Paracoccaceae</taxon>
        <taxon>Falsirhodobacter</taxon>
    </lineage>
</organism>
<feature type="domain" description="Fe/B12 periplasmic-binding" evidence="6">
    <location>
        <begin position="32"/>
        <end position="302"/>
    </location>
</feature>
<sequence length="302" mass="31672">MGALAARADQADWPRQTDHDRGVLTLKAAPGRIVSTSPSLTGLLLAIGAPLEASAATTVGRLTDESGFFRQWAEIAHARGVRTLYPNLDFDMEALLIAGPDLVVGSSTGADSLLPYLAEIEAQGLPTLVLDYSKTSWQSLARILGRATGHEAGADTAIAEFDRRAAQAAARLGPSGRAVSIVGYDIAGTYSIGRSESPQADVLRALGLTVTPLPEALRGAVTRVSNMDFISRETLSAAIAEDTVILLGADDSDVAAFMADPLLANLPAVQKGQVYPMGLSSFRVDYYSALEMIATLETALTA</sequence>
<evidence type="ECO:0000256" key="1">
    <source>
        <dbReference type="ARBA" id="ARBA00004196"/>
    </source>
</evidence>
<evidence type="ECO:0000256" key="2">
    <source>
        <dbReference type="ARBA" id="ARBA00008814"/>
    </source>
</evidence>
<dbReference type="Pfam" id="PF01497">
    <property type="entry name" value="Peripla_BP_2"/>
    <property type="match status" value="1"/>
</dbReference>
<evidence type="ECO:0000313" key="7">
    <source>
        <dbReference type="EMBL" id="QUS36931.1"/>
    </source>
</evidence>
<comment type="subcellular location">
    <subcellularLocation>
        <location evidence="1">Cell envelope</location>
    </subcellularLocation>
</comment>
<gene>
    <name evidence="7" type="primary">fepB</name>
    <name evidence="7" type="ORF">GR316_07635</name>
</gene>
<keyword evidence="3" id="KW-0813">Transport</keyword>
<dbReference type="PANTHER" id="PTHR30532">
    <property type="entry name" value="IRON III DICITRATE-BINDING PERIPLASMIC PROTEIN"/>
    <property type="match status" value="1"/>
</dbReference>
<dbReference type="GO" id="GO:1901678">
    <property type="term" value="P:iron coordination entity transport"/>
    <property type="evidence" value="ECO:0007669"/>
    <property type="project" value="UniProtKB-ARBA"/>
</dbReference>
<keyword evidence="4" id="KW-0410">Iron transport</keyword>
<keyword evidence="8" id="KW-1185">Reference proteome</keyword>
<evidence type="ECO:0000256" key="3">
    <source>
        <dbReference type="ARBA" id="ARBA00022448"/>
    </source>
</evidence>
<dbReference type="NCBIfam" id="NF008200">
    <property type="entry name" value="PRK10957.1"/>
    <property type="match status" value="1"/>
</dbReference>
<keyword evidence="4" id="KW-0408">Iron</keyword>
<proteinExistence type="inferred from homology"/>
<dbReference type="InterPro" id="IPR051313">
    <property type="entry name" value="Bact_iron-sidero_bind"/>
</dbReference>
<keyword evidence="4" id="KW-0406">Ion transport</keyword>
<protein>
    <submittedName>
        <fullName evidence="7">Fe2+-enterobactin ABC transporter substrate-binding protein</fullName>
    </submittedName>
</protein>
<dbReference type="EMBL" id="CP047289">
    <property type="protein sequence ID" value="QUS36931.1"/>
    <property type="molecule type" value="Genomic_DNA"/>
</dbReference>
<evidence type="ECO:0000256" key="5">
    <source>
        <dbReference type="ARBA" id="ARBA00022729"/>
    </source>
</evidence>
<dbReference type="AlphaFoldDB" id="A0A8J8MUG2"/>
<dbReference type="Gene3D" id="3.40.50.1980">
    <property type="entry name" value="Nitrogenase molybdenum iron protein domain"/>
    <property type="match status" value="2"/>
</dbReference>
<accession>A0A8J8MUG2</accession>
<dbReference type="Proteomes" id="UP000679284">
    <property type="component" value="Chromosome"/>
</dbReference>
<name>A0A8J8MUG2_9RHOB</name>
<dbReference type="KEGG" id="fap:GR316_07635"/>
<keyword evidence="5" id="KW-0732">Signal</keyword>